<feature type="transmembrane region" description="Helical" evidence="1">
    <location>
        <begin position="91"/>
        <end position="112"/>
    </location>
</feature>
<dbReference type="Proteomes" id="UP000196694">
    <property type="component" value="Unassembled WGS sequence"/>
</dbReference>
<accession>A0A0P0N579</accession>
<sequence length="158" mass="17162">MARGKGIPVLAPSENLLWEGTIKGTRIAITNLRLIVTRGLWLKDVLLSSIHSVELTLSLRLVILGLFIALVLPAILILAAQPPGSEAPAQLHGTEFLPLTIVGLVMAAYGWINRYCIVIHYTGGKIVLRGDKNAHQLMIRLREALLGSTTTQQDAQQA</sequence>
<dbReference type="AlphaFoldDB" id="A0A0P0N579"/>
<dbReference type="EMBL" id="NCQP01000003">
    <property type="protein sequence ID" value="OWJ54664.1"/>
    <property type="molecule type" value="Genomic_DNA"/>
</dbReference>
<evidence type="ECO:0000313" key="6">
    <source>
        <dbReference type="Proteomes" id="UP000196694"/>
    </source>
</evidence>
<dbReference type="Proteomes" id="UP000058613">
    <property type="component" value="Chromosome"/>
</dbReference>
<evidence type="ECO:0000313" key="2">
    <source>
        <dbReference type="EMBL" id="ALL01416.1"/>
    </source>
</evidence>
<evidence type="ECO:0000313" key="5">
    <source>
        <dbReference type="Proteomes" id="UP000058613"/>
    </source>
</evidence>
<keyword evidence="1" id="KW-1133">Transmembrane helix</keyword>
<dbReference type="RefSeq" id="WP_055409379.1">
    <property type="nucleotide sequence ID" value="NZ_CP013011.1"/>
</dbReference>
<evidence type="ECO:0000313" key="3">
    <source>
        <dbReference type="EMBL" id="OWJ54484.1"/>
    </source>
</evidence>
<keyword evidence="1" id="KW-0812">Transmembrane</keyword>
<evidence type="ECO:0000256" key="1">
    <source>
        <dbReference type="SAM" id="Phobius"/>
    </source>
</evidence>
<keyword evidence="1" id="KW-0472">Membrane</keyword>
<dbReference type="EMBL" id="CP013011">
    <property type="protein sequence ID" value="ALL01416.1"/>
    <property type="molecule type" value="Genomic_DNA"/>
</dbReference>
<protein>
    <submittedName>
        <fullName evidence="2">Uncharacterized protein</fullName>
    </submittedName>
</protein>
<dbReference type="EMBL" id="NCQP01000005">
    <property type="protein sequence ID" value="OWJ54484.1"/>
    <property type="molecule type" value="Genomic_DNA"/>
</dbReference>
<dbReference type="GeneID" id="26099711"/>
<reference evidence="2 5" key="1">
    <citation type="submission" date="2015-10" db="EMBL/GenBank/DDBJ databases">
        <title>Complete genome sequence of hyperthermophilic archaeon Pyrodictium delaneyi Su06.</title>
        <authorList>
            <person name="Jung J.-H."/>
            <person name="Lin J."/>
            <person name="Holden J.F."/>
            <person name="Park C.-S."/>
        </authorList>
    </citation>
    <scope>NUCLEOTIDE SEQUENCE [LARGE SCALE GENOMIC DNA]</scope>
    <source>
        <strain evidence="2 5">Su06</strain>
    </source>
</reference>
<name>A0A0P0N579_9CREN</name>
<organism evidence="2 5">
    <name type="scientific">Pyrodictium delaneyi</name>
    <dbReference type="NCBI Taxonomy" id="1273541"/>
    <lineage>
        <taxon>Archaea</taxon>
        <taxon>Thermoproteota</taxon>
        <taxon>Thermoprotei</taxon>
        <taxon>Desulfurococcales</taxon>
        <taxon>Pyrodictiaceae</taxon>
        <taxon>Pyrodictium</taxon>
    </lineage>
</organism>
<keyword evidence="6" id="KW-1185">Reference proteome</keyword>
<evidence type="ECO:0000313" key="4">
    <source>
        <dbReference type="EMBL" id="OWJ54664.1"/>
    </source>
</evidence>
<proteinExistence type="predicted"/>
<gene>
    <name evidence="4" type="ORF">Pdsh_06510</name>
    <name evidence="3" type="ORF">Pdsh_06725</name>
    <name evidence="2" type="ORF">Pyrde_1370</name>
</gene>
<dbReference type="KEGG" id="pdl:Pyrde_1370"/>
<feature type="transmembrane region" description="Helical" evidence="1">
    <location>
        <begin position="57"/>
        <end position="79"/>
    </location>
</feature>
<reference evidence="3 6" key="2">
    <citation type="submission" date="2017-05" db="EMBL/GenBank/DDBJ databases">
        <title>The draft genome of the hyperthermophilic archaeon 'Pyrodictium delaneyi strain Hulk', an iron and nitrate reducer, reveals the capacity for sulfate reduction.</title>
        <authorList>
            <person name="Demey L.M."/>
            <person name="Miller C."/>
            <person name="Manzella M."/>
            <person name="Reguera G."/>
            <person name="Kashefi K."/>
        </authorList>
    </citation>
    <scope>NUCLEOTIDE SEQUENCE [LARGE SCALE GENOMIC DNA]</scope>
    <source>
        <strain evidence="3 6">Hulk</strain>
    </source>
</reference>